<gene>
    <name evidence="5" type="ORF">BUZ61_19465</name>
</gene>
<sequence>VKQEAMREPRKVYLFDKDKALHQLYEEQQKIYQAIEQQDSDKAVQQMKSHLAEVRDTILENIRQK</sequence>
<feature type="non-terminal residue" evidence="5">
    <location>
        <position position="1"/>
    </location>
</feature>
<dbReference type="SUPFAM" id="SSF48008">
    <property type="entry name" value="GntR ligand-binding domain-like"/>
    <property type="match status" value="1"/>
</dbReference>
<accession>A0A2T4RXV1</accession>
<comment type="caution">
    <text evidence="5">The sequence shown here is derived from an EMBL/GenBank/DDBJ whole genome shotgun (WGS) entry which is preliminary data.</text>
</comment>
<evidence type="ECO:0000259" key="4">
    <source>
        <dbReference type="Pfam" id="PF07729"/>
    </source>
</evidence>
<keyword evidence="3" id="KW-0804">Transcription</keyword>
<dbReference type="InterPro" id="IPR011711">
    <property type="entry name" value="GntR_C"/>
</dbReference>
<dbReference type="Pfam" id="PF07729">
    <property type="entry name" value="FCD"/>
    <property type="match status" value="1"/>
</dbReference>
<keyword evidence="1" id="KW-0805">Transcription regulation</keyword>
<evidence type="ECO:0000313" key="6">
    <source>
        <dbReference type="Proteomes" id="UP000240400"/>
    </source>
</evidence>
<reference evidence="5 6" key="1">
    <citation type="journal article" date="2016" name="Front. Microbiol.">
        <title>Comprehensive Phylogenetic Analysis of Bovine Non-aureus Staphylococci Species Based on Whole-Genome Sequencing.</title>
        <authorList>
            <person name="Naushad S."/>
            <person name="Barkema H.W."/>
            <person name="Luby C."/>
            <person name="Condas L.A."/>
            <person name="Nobrega D.B."/>
            <person name="Carson D.A."/>
            <person name="De Buck J."/>
        </authorList>
    </citation>
    <scope>NUCLEOTIDE SEQUENCE [LARGE SCALE GENOMIC DNA]</scope>
    <source>
        <strain evidence="5 6">SNUC 4337</strain>
    </source>
</reference>
<feature type="domain" description="GntR C-terminal" evidence="4">
    <location>
        <begin position="15"/>
        <end position="52"/>
    </location>
</feature>
<organism evidence="5 6">
    <name type="scientific">Staphylococcus nepalensis</name>
    <dbReference type="NCBI Taxonomy" id="214473"/>
    <lineage>
        <taxon>Bacteria</taxon>
        <taxon>Bacillati</taxon>
        <taxon>Bacillota</taxon>
        <taxon>Bacilli</taxon>
        <taxon>Bacillales</taxon>
        <taxon>Staphylococcaceae</taxon>
        <taxon>Staphylococcus</taxon>
    </lineage>
</organism>
<dbReference type="Gene3D" id="1.20.120.530">
    <property type="entry name" value="GntR ligand-binding domain-like"/>
    <property type="match status" value="1"/>
</dbReference>
<evidence type="ECO:0000256" key="3">
    <source>
        <dbReference type="ARBA" id="ARBA00023163"/>
    </source>
</evidence>
<proteinExistence type="predicted"/>
<dbReference type="AlphaFoldDB" id="A0A2T4RXV1"/>
<evidence type="ECO:0000256" key="1">
    <source>
        <dbReference type="ARBA" id="ARBA00023015"/>
    </source>
</evidence>
<dbReference type="Proteomes" id="UP000240400">
    <property type="component" value="Unassembled WGS sequence"/>
</dbReference>
<dbReference type="EMBL" id="PZHR01001183">
    <property type="protein sequence ID" value="PTK35334.1"/>
    <property type="molecule type" value="Genomic_DNA"/>
</dbReference>
<name>A0A2T4RXV1_9STAP</name>
<dbReference type="OrthoDB" id="9782299at2"/>
<evidence type="ECO:0000313" key="5">
    <source>
        <dbReference type="EMBL" id="PTK35334.1"/>
    </source>
</evidence>
<dbReference type="InterPro" id="IPR008920">
    <property type="entry name" value="TF_FadR/GntR_C"/>
</dbReference>
<protein>
    <submittedName>
        <fullName evidence="5">FadR family transcriptional regulator</fullName>
    </submittedName>
</protein>
<dbReference type="GO" id="GO:0003677">
    <property type="term" value="F:DNA binding"/>
    <property type="evidence" value="ECO:0007669"/>
    <property type="project" value="UniProtKB-KW"/>
</dbReference>
<evidence type="ECO:0000256" key="2">
    <source>
        <dbReference type="ARBA" id="ARBA00023125"/>
    </source>
</evidence>
<keyword evidence="2" id="KW-0238">DNA-binding</keyword>
<dbReference type="RefSeq" id="WP_142402184.1">
    <property type="nucleotide sequence ID" value="NZ_PZHR01001183.1"/>
</dbReference>